<dbReference type="InterPro" id="IPR007506">
    <property type="entry name" value="PMDh-L-like_dom"/>
</dbReference>
<reference evidence="4 5" key="1">
    <citation type="journal article" date="2010" name="Stand. Genomic Sci.">
        <title>Complete genome sequence of Aminobacterium colombiense type strain (ALA-1).</title>
        <authorList>
            <person name="Chertkov O."/>
            <person name="Sikorski J."/>
            <person name="Brambilla E."/>
            <person name="Lapidus A."/>
            <person name="Copeland A."/>
            <person name="Glavina Del Rio T."/>
            <person name="Nolan M."/>
            <person name="Lucas S."/>
            <person name="Tice H."/>
            <person name="Cheng J.F."/>
            <person name="Han C."/>
            <person name="Detter J.C."/>
            <person name="Bruce D."/>
            <person name="Tapia R."/>
            <person name="Goodwin L."/>
            <person name="Pitluck S."/>
            <person name="Liolios K."/>
            <person name="Ivanova N."/>
            <person name="Mavromatis K."/>
            <person name="Ovchinnikova G."/>
            <person name="Pati A."/>
            <person name="Chen A."/>
            <person name="Palaniappan K."/>
            <person name="Land M."/>
            <person name="Hauser L."/>
            <person name="Chang Y.J."/>
            <person name="Jeffries C.D."/>
            <person name="Spring S."/>
            <person name="Rohde M."/>
            <person name="Goker M."/>
            <person name="Bristow J."/>
            <person name="Eisen J.A."/>
            <person name="Markowitz V."/>
            <person name="Hugenholtz P."/>
            <person name="Kyrpides N.C."/>
            <person name="Klenk H.P."/>
        </authorList>
    </citation>
    <scope>NUCLEOTIDE SEQUENCE [LARGE SCALE GENOMIC DNA]</scope>
    <source>
        <strain evidence="5">DSM 12261 / ALA-1</strain>
    </source>
</reference>
<dbReference type="RefSeq" id="WP_013048308.1">
    <property type="nucleotide sequence ID" value="NC_014011.1"/>
</dbReference>
<evidence type="ECO:0000256" key="2">
    <source>
        <dbReference type="ARBA" id="ARBA00023239"/>
    </source>
</evidence>
<dbReference type="InterPro" id="IPR015931">
    <property type="entry name" value="Acnase/IPM_dHydase_lsu_aba_1/3"/>
</dbReference>
<dbReference type="eggNOG" id="COG1679">
    <property type="taxonomic scope" value="Bacteria"/>
</dbReference>
<proteinExistence type="predicted"/>
<keyword evidence="1" id="KW-0408">Iron</keyword>
<name>D5EER3_AMICL</name>
<feature type="domain" description="Phosphomevalonate dehydratase large subunit-like" evidence="3">
    <location>
        <begin position="1"/>
        <end position="412"/>
    </location>
</feature>
<dbReference type="KEGG" id="aco:Amico_0915"/>
<accession>D5EER3</accession>
<dbReference type="EMBL" id="CP001997">
    <property type="protein sequence ID" value="ADE57045.1"/>
    <property type="molecule type" value="Genomic_DNA"/>
</dbReference>
<sequence length="422" mass="46597">MNLTDKEKRMLDGSEGILKQKAMENVVKYAHVLGAEKLCIVTKAHLFCGSHSYMRAVNSDDIDEIISEMHFCSSKKVLLDRVECYAQADVGPMCPYNWKKMGVSDEEHENNMKYLKRYLDAGVQLVGSCVPYMLGFIPLMGEHYVTSESHAVLMMNSLWGACGQADGLEAGFWSAVCGRTPLWGLHIMENRKGTHVFDIECATETVYDWDILGYTIGRKTPTHSIPVLRKGFQRPDMTKLKSSFASMATTGGPEICHIVGVTPEARTLEDALGGNAPLDIITITERDIEESLSMLCETGRAKLDYISLGCPHYTIEQMMIAANFLKGKKVHSNTVLHIWTAAPIKETADRCGYTEIIERAGGIVLTSSCPLTSEKKPDGAVTMAFDSGKQAHYIKPGSGAKVYFGSMEDCLKSAISGYWEGR</sequence>
<dbReference type="PANTHER" id="PTHR36577:SF3">
    <property type="entry name" value="DUF521 DOMAIN PROTEIN (AFU_ORTHOLOGUE AFUA_6G00490)"/>
    <property type="match status" value="1"/>
</dbReference>
<dbReference type="PANTHER" id="PTHR36577">
    <property type="entry name" value="DUF521 DOMAIN PROTEIN (AFU_ORTHOLOGUE AFUA_6G00490)"/>
    <property type="match status" value="1"/>
</dbReference>
<dbReference type="GO" id="GO:0016829">
    <property type="term" value="F:lyase activity"/>
    <property type="evidence" value="ECO:0007669"/>
    <property type="project" value="UniProtKB-KW"/>
</dbReference>
<dbReference type="Gene3D" id="3.30.499.10">
    <property type="entry name" value="Aconitase, domain 3"/>
    <property type="match status" value="1"/>
</dbReference>
<keyword evidence="5" id="KW-1185">Reference proteome</keyword>
<dbReference type="Proteomes" id="UP000002366">
    <property type="component" value="Chromosome"/>
</dbReference>
<evidence type="ECO:0000256" key="1">
    <source>
        <dbReference type="ARBA" id="ARBA00023004"/>
    </source>
</evidence>
<protein>
    <recommendedName>
        <fullName evidence="3">Phosphomevalonate dehydratase large subunit-like domain-containing protein</fullName>
    </recommendedName>
</protein>
<gene>
    <name evidence="4" type="ordered locus">Amico_0915</name>
</gene>
<dbReference type="AlphaFoldDB" id="D5EER3"/>
<evidence type="ECO:0000259" key="3">
    <source>
        <dbReference type="Pfam" id="PF04412"/>
    </source>
</evidence>
<evidence type="ECO:0000313" key="4">
    <source>
        <dbReference type="EMBL" id="ADE57045.1"/>
    </source>
</evidence>
<dbReference type="SUPFAM" id="SSF53732">
    <property type="entry name" value="Aconitase iron-sulfur domain"/>
    <property type="match status" value="1"/>
</dbReference>
<keyword evidence="2" id="KW-0456">Lyase</keyword>
<dbReference type="STRING" id="572547.Amico_0915"/>
<evidence type="ECO:0000313" key="5">
    <source>
        <dbReference type="Proteomes" id="UP000002366"/>
    </source>
</evidence>
<dbReference type="Pfam" id="PF04412">
    <property type="entry name" value="AcnX"/>
    <property type="match status" value="1"/>
</dbReference>
<dbReference type="HOGENOM" id="CLU_018825_1_0_0"/>
<dbReference type="InterPro" id="IPR036008">
    <property type="entry name" value="Aconitase_4Fe-4S_dom"/>
</dbReference>
<organism evidence="4 5">
    <name type="scientific">Aminobacterium colombiense (strain DSM 12261 / ALA-1)</name>
    <dbReference type="NCBI Taxonomy" id="572547"/>
    <lineage>
        <taxon>Bacteria</taxon>
        <taxon>Thermotogati</taxon>
        <taxon>Synergistota</taxon>
        <taxon>Synergistia</taxon>
        <taxon>Synergistales</taxon>
        <taxon>Aminobacteriaceae</taxon>
        <taxon>Aminobacterium</taxon>
    </lineage>
</organism>